<dbReference type="SUPFAM" id="SSF56112">
    <property type="entry name" value="Protein kinase-like (PK-like)"/>
    <property type="match status" value="1"/>
</dbReference>
<feature type="domain" description="Protein kinase" evidence="4">
    <location>
        <begin position="1"/>
        <end position="229"/>
    </location>
</feature>
<dbReference type="GO" id="GO:0005524">
    <property type="term" value="F:ATP binding"/>
    <property type="evidence" value="ECO:0007669"/>
    <property type="project" value="UniProtKB-KW"/>
</dbReference>
<dbReference type="OrthoDB" id="2874806at2759"/>
<dbReference type="InterPro" id="IPR000719">
    <property type="entry name" value="Prot_kinase_dom"/>
</dbReference>
<keyword evidence="1" id="KW-0723">Serine/threonine-protein kinase</keyword>
<comment type="caution">
    <text evidence="5">The sequence shown here is derived from an EMBL/GenBank/DDBJ whole genome shotgun (WGS) entry which is preliminary data.</text>
</comment>
<dbReference type="SMART" id="SM00220">
    <property type="entry name" value="S_TKc"/>
    <property type="match status" value="1"/>
</dbReference>
<accession>A0A409WZI3</accession>
<evidence type="ECO:0000259" key="4">
    <source>
        <dbReference type="PROSITE" id="PS50011"/>
    </source>
</evidence>
<dbReference type="InterPro" id="IPR011009">
    <property type="entry name" value="Kinase-like_dom_sf"/>
</dbReference>
<evidence type="ECO:0000256" key="2">
    <source>
        <dbReference type="ARBA" id="ARBA00022741"/>
    </source>
</evidence>
<dbReference type="PANTHER" id="PTHR24055">
    <property type="entry name" value="MITOGEN-ACTIVATED PROTEIN KINASE"/>
    <property type="match status" value="1"/>
</dbReference>
<dbReference type="AlphaFoldDB" id="A0A409WZI3"/>
<keyword evidence="6" id="KW-1185">Reference proteome</keyword>
<evidence type="ECO:0000313" key="6">
    <source>
        <dbReference type="Proteomes" id="UP000284706"/>
    </source>
</evidence>
<evidence type="ECO:0000313" key="5">
    <source>
        <dbReference type="EMBL" id="PPQ83896.1"/>
    </source>
</evidence>
<keyword evidence="1" id="KW-0418">Kinase</keyword>
<dbReference type="GO" id="GO:0004674">
    <property type="term" value="F:protein serine/threonine kinase activity"/>
    <property type="evidence" value="ECO:0007669"/>
    <property type="project" value="UniProtKB-KW"/>
</dbReference>
<proteinExistence type="predicted"/>
<sequence>MVKDLAPRALPFLCVPEEVGILKGHECIISRLYATDLAALINNERLFPLPKMHSTAMIWQVLKGLHYLHSLGITHGDIKPGNILLKDSATFNTRQLGNDGNFYSKEVLQSPEVIICDLDDARLPLQPAHQPAGTPSYRAPEMVDCLDWNEKVDIFAIACVAFELLTRRALYPEQRVTSPNHVERIEILSPAAKWALIPDPSALDFIQKSTNRMANKRPTAKTLLAHGFFGPLSHLQPGT</sequence>
<protein>
    <recommendedName>
        <fullName evidence="4">Protein kinase domain-containing protein</fullName>
    </recommendedName>
</protein>
<dbReference type="PROSITE" id="PS00108">
    <property type="entry name" value="PROTEIN_KINASE_ST"/>
    <property type="match status" value="1"/>
</dbReference>
<keyword evidence="1" id="KW-0808">Transferase</keyword>
<evidence type="ECO:0000256" key="1">
    <source>
        <dbReference type="ARBA" id="ARBA00022527"/>
    </source>
</evidence>
<dbReference type="Gene3D" id="1.10.510.10">
    <property type="entry name" value="Transferase(Phosphotransferase) domain 1"/>
    <property type="match status" value="1"/>
</dbReference>
<dbReference type="InParanoid" id="A0A409WZI3"/>
<reference evidence="5 6" key="1">
    <citation type="journal article" date="2018" name="Evol. Lett.">
        <title>Horizontal gene cluster transfer increased hallucinogenic mushroom diversity.</title>
        <authorList>
            <person name="Reynolds H.T."/>
            <person name="Vijayakumar V."/>
            <person name="Gluck-Thaler E."/>
            <person name="Korotkin H.B."/>
            <person name="Matheny P.B."/>
            <person name="Slot J.C."/>
        </authorList>
    </citation>
    <scope>NUCLEOTIDE SEQUENCE [LARGE SCALE GENOMIC DNA]</scope>
    <source>
        <strain evidence="5 6">SRW20</strain>
    </source>
</reference>
<dbReference type="InterPro" id="IPR008271">
    <property type="entry name" value="Ser/Thr_kinase_AS"/>
</dbReference>
<organism evidence="5 6">
    <name type="scientific">Gymnopilus dilepis</name>
    <dbReference type="NCBI Taxonomy" id="231916"/>
    <lineage>
        <taxon>Eukaryota</taxon>
        <taxon>Fungi</taxon>
        <taxon>Dikarya</taxon>
        <taxon>Basidiomycota</taxon>
        <taxon>Agaricomycotina</taxon>
        <taxon>Agaricomycetes</taxon>
        <taxon>Agaricomycetidae</taxon>
        <taxon>Agaricales</taxon>
        <taxon>Agaricineae</taxon>
        <taxon>Hymenogastraceae</taxon>
        <taxon>Gymnopilus</taxon>
    </lineage>
</organism>
<gene>
    <name evidence="5" type="ORF">CVT26_008971</name>
</gene>
<evidence type="ECO:0000256" key="3">
    <source>
        <dbReference type="ARBA" id="ARBA00022840"/>
    </source>
</evidence>
<dbReference type="Proteomes" id="UP000284706">
    <property type="component" value="Unassembled WGS sequence"/>
</dbReference>
<name>A0A409WZI3_9AGAR</name>
<dbReference type="PROSITE" id="PS50011">
    <property type="entry name" value="PROTEIN_KINASE_DOM"/>
    <property type="match status" value="1"/>
</dbReference>
<dbReference type="STRING" id="231916.A0A409WZI3"/>
<keyword evidence="2" id="KW-0547">Nucleotide-binding</keyword>
<dbReference type="InterPro" id="IPR050117">
    <property type="entry name" value="MAPK"/>
</dbReference>
<keyword evidence="3" id="KW-0067">ATP-binding</keyword>
<dbReference type="Pfam" id="PF00069">
    <property type="entry name" value="Pkinase"/>
    <property type="match status" value="1"/>
</dbReference>
<dbReference type="EMBL" id="NHYE01004553">
    <property type="protein sequence ID" value="PPQ83896.1"/>
    <property type="molecule type" value="Genomic_DNA"/>
</dbReference>